<evidence type="ECO:0000313" key="2">
    <source>
        <dbReference type="Proteomes" id="UP001500021"/>
    </source>
</evidence>
<evidence type="ECO:0000313" key="1">
    <source>
        <dbReference type="EMBL" id="GAA0819714.1"/>
    </source>
</evidence>
<sequence length="174" mass="19304">MIINTNYAQQVEQARVQSTVRVDSNNQVPIVNPIPGQKDTLTLSDKALAMISGETVKESAPTYTKPETARALLAQQAAIDEANNPNATEAKVTDSRFGEMMQSILDKRLGVDSEKLQEIEDEMELIANDKSMSPEEKQQALEALTEKRDEIIEENIKNNLAMTTMSPKINENLV</sequence>
<comment type="caution">
    <text evidence="1">The sequence shown here is derived from an EMBL/GenBank/DDBJ whole genome shotgun (WGS) entry which is preliminary data.</text>
</comment>
<dbReference type="EMBL" id="BAAAFA010000008">
    <property type="protein sequence ID" value="GAA0819714.1"/>
    <property type="molecule type" value="Genomic_DNA"/>
</dbReference>
<reference evidence="2" key="1">
    <citation type="journal article" date="2019" name="Int. J. Syst. Evol. Microbiol.">
        <title>The Global Catalogue of Microorganisms (GCM) 10K type strain sequencing project: providing services to taxonomists for standard genome sequencing and annotation.</title>
        <authorList>
            <consortium name="The Broad Institute Genomics Platform"/>
            <consortium name="The Broad Institute Genome Sequencing Center for Infectious Disease"/>
            <person name="Wu L."/>
            <person name="Ma J."/>
        </authorList>
    </citation>
    <scope>NUCLEOTIDE SEQUENCE [LARGE SCALE GENOMIC DNA]</scope>
    <source>
        <strain evidence="2">JCM 15608</strain>
    </source>
</reference>
<keyword evidence="2" id="KW-1185">Reference proteome</keyword>
<dbReference type="Proteomes" id="UP001500021">
    <property type="component" value="Unassembled WGS sequence"/>
</dbReference>
<organism evidence="1 2">
    <name type="scientific">Colwellia asteriadis</name>
    <dbReference type="NCBI Taxonomy" id="517723"/>
    <lineage>
        <taxon>Bacteria</taxon>
        <taxon>Pseudomonadati</taxon>
        <taxon>Pseudomonadota</taxon>
        <taxon>Gammaproteobacteria</taxon>
        <taxon>Alteromonadales</taxon>
        <taxon>Colwelliaceae</taxon>
        <taxon>Colwellia</taxon>
    </lineage>
</organism>
<accession>A0ABP3WJB0</accession>
<dbReference type="RefSeq" id="WP_343817749.1">
    <property type="nucleotide sequence ID" value="NZ_BAAAFA010000008.1"/>
</dbReference>
<gene>
    <name evidence="1" type="ORF">GCM10009111_24120</name>
</gene>
<protein>
    <submittedName>
        <fullName evidence="1">Uncharacterized protein</fullName>
    </submittedName>
</protein>
<proteinExistence type="predicted"/>
<name>A0ABP3WJB0_9GAMM</name>